<keyword evidence="3" id="KW-1185">Reference proteome</keyword>
<dbReference type="AlphaFoldDB" id="A0A0V8JC38"/>
<dbReference type="EMBL" id="LNQN01000001">
    <property type="protein sequence ID" value="KSU84743.1"/>
    <property type="molecule type" value="Genomic_DNA"/>
</dbReference>
<evidence type="ECO:0000313" key="2">
    <source>
        <dbReference type="EMBL" id="KSU84743.1"/>
    </source>
</evidence>
<comment type="caution">
    <text evidence="2">The sequence shown here is derived from an EMBL/GenBank/DDBJ whole genome shotgun (WGS) entry which is preliminary data.</text>
</comment>
<feature type="transmembrane region" description="Helical" evidence="1">
    <location>
        <begin position="24"/>
        <end position="45"/>
    </location>
</feature>
<sequence>MKLKLYIKLVSASIRSRMQYKMNFVFSMVSYGIVMMIDFLMLAAILNRFNEVKGWNLYEVGILYGISSVSLSLYRTVAPEIHEFEKYMIEGEFDSLLIRPVSPLVLLLSKNLDLSRIGGALQGMIIIALSLYHVSHTHSITLLLIYLPVILVCGWVISFSLALVTATIAFWTQRIKDFQTFTLYAPFYAANYPMNIYPGWLKFIFFTVIPVAFINYVPMLFLLNKSGNIYYLLLPVLVALLFFYLALAFWNFGIRFYHSTGT</sequence>
<accession>A0A0V8JC38</accession>
<proteinExistence type="predicted"/>
<keyword evidence="1" id="KW-1133">Transmembrane helix</keyword>
<feature type="transmembrane region" description="Helical" evidence="1">
    <location>
        <begin position="57"/>
        <end position="78"/>
    </location>
</feature>
<feature type="transmembrane region" description="Helical" evidence="1">
    <location>
        <begin position="229"/>
        <end position="250"/>
    </location>
</feature>
<gene>
    <name evidence="2" type="ORF">AS030_04205</name>
</gene>
<evidence type="ECO:0000313" key="3">
    <source>
        <dbReference type="Proteomes" id="UP000054099"/>
    </source>
</evidence>
<keyword evidence="1" id="KW-0472">Membrane</keyword>
<feature type="transmembrane region" description="Helical" evidence="1">
    <location>
        <begin position="140"/>
        <end position="171"/>
    </location>
</feature>
<reference evidence="2 3" key="1">
    <citation type="journal article" date="2014" name="Antonie Van Leeuwenhoek">
        <title>Fictibacillus enclensis sp. nov., isolated from marine sediment.</title>
        <authorList>
            <person name="Dastager S.G."/>
            <person name="Mawlankar R."/>
            <person name="Srinivasan K."/>
            <person name="Tang S.K."/>
            <person name="Lee J.C."/>
            <person name="Ramana V.V."/>
            <person name="Shouche Y.S."/>
        </authorList>
    </citation>
    <scope>NUCLEOTIDE SEQUENCE [LARGE SCALE GENOMIC DNA]</scope>
    <source>
        <strain evidence="2 3">NIO-1003</strain>
    </source>
</reference>
<evidence type="ECO:0000256" key="1">
    <source>
        <dbReference type="SAM" id="Phobius"/>
    </source>
</evidence>
<dbReference type="InterPro" id="IPR010390">
    <property type="entry name" value="ABC-2_transporter-like"/>
</dbReference>
<protein>
    <submittedName>
        <fullName evidence="2">ABC transporter permease</fullName>
    </submittedName>
</protein>
<feature type="transmembrane region" description="Helical" evidence="1">
    <location>
        <begin position="117"/>
        <end position="134"/>
    </location>
</feature>
<name>A0A0V8JC38_9BACL</name>
<organism evidence="2 3">
    <name type="scientific">Fictibacillus enclensis</name>
    <dbReference type="NCBI Taxonomy" id="1017270"/>
    <lineage>
        <taxon>Bacteria</taxon>
        <taxon>Bacillati</taxon>
        <taxon>Bacillota</taxon>
        <taxon>Bacilli</taxon>
        <taxon>Bacillales</taxon>
        <taxon>Fictibacillaceae</taxon>
        <taxon>Fictibacillus</taxon>
    </lineage>
</organism>
<dbReference type="PANTHER" id="PTHR36833:SF1">
    <property type="entry name" value="INTEGRAL MEMBRANE TRANSPORT PROTEIN"/>
    <property type="match status" value="1"/>
</dbReference>
<keyword evidence="1" id="KW-0812">Transmembrane</keyword>
<dbReference type="Proteomes" id="UP000054099">
    <property type="component" value="Unassembled WGS sequence"/>
</dbReference>
<feature type="transmembrane region" description="Helical" evidence="1">
    <location>
        <begin position="203"/>
        <end position="223"/>
    </location>
</feature>
<dbReference type="PANTHER" id="PTHR36833">
    <property type="entry name" value="SLR0610 PROTEIN-RELATED"/>
    <property type="match status" value="1"/>
</dbReference>
<dbReference type="Pfam" id="PF06182">
    <property type="entry name" value="ABC2_membrane_6"/>
    <property type="match status" value="1"/>
</dbReference>